<dbReference type="PANTHER" id="PTHR13337:SF2">
    <property type="entry name" value="SUCCINATE DEHYDROGENASE [UBIQUINONE] CYTOCHROME B SMALL SUBUNIT, MITOCHONDRIAL"/>
    <property type="match status" value="1"/>
</dbReference>
<evidence type="ECO:0000313" key="14">
    <source>
        <dbReference type="Proteomes" id="UP001377567"/>
    </source>
</evidence>
<protein>
    <recommendedName>
        <fullName evidence="11">Succinate dehydrogenase [ubiquinone] cytochrome b small subunit</fullName>
    </recommendedName>
</protein>
<accession>A0AAV5S4L8</accession>
<keyword evidence="14" id="KW-1185">Reference proteome</keyword>
<evidence type="ECO:0000256" key="8">
    <source>
        <dbReference type="ARBA" id="ARBA00023128"/>
    </source>
</evidence>
<feature type="compositionally biased region" description="Basic and acidic residues" evidence="12">
    <location>
        <begin position="41"/>
        <end position="56"/>
    </location>
</feature>
<reference evidence="13 14" key="1">
    <citation type="journal article" date="2023" name="Elife">
        <title>Identification of key yeast species and microbe-microbe interactions impacting larval growth of Drosophila in the wild.</title>
        <authorList>
            <person name="Mure A."/>
            <person name="Sugiura Y."/>
            <person name="Maeda R."/>
            <person name="Honda K."/>
            <person name="Sakurai N."/>
            <person name="Takahashi Y."/>
            <person name="Watada M."/>
            <person name="Katoh T."/>
            <person name="Gotoh A."/>
            <person name="Gotoh Y."/>
            <person name="Taniguchi I."/>
            <person name="Nakamura K."/>
            <person name="Hayashi T."/>
            <person name="Katayama T."/>
            <person name="Uemura T."/>
            <person name="Hattori Y."/>
        </authorList>
    </citation>
    <scope>NUCLEOTIDE SEQUENCE [LARGE SCALE GENOMIC DNA]</scope>
    <source>
        <strain evidence="13 14">KH-74</strain>
    </source>
</reference>
<dbReference type="GO" id="GO:0045039">
    <property type="term" value="P:protein insertion into mitochondrial inner membrane"/>
    <property type="evidence" value="ECO:0007669"/>
    <property type="project" value="TreeGrafter"/>
</dbReference>
<keyword evidence="3" id="KW-0813">Transport</keyword>
<keyword evidence="8 11" id="KW-0496">Mitochondrion</keyword>
<evidence type="ECO:0000256" key="6">
    <source>
        <dbReference type="ARBA" id="ARBA00022946"/>
    </source>
</evidence>
<dbReference type="Gene3D" id="1.20.1300.10">
    <property type="entry name" value="Fumarate reductase/succinate dehydrogenase, transmembrane subunit"/>
    <property type="match status" value="1"/>
</dbReference>
<keyword evidence="4" id="KW-0812">Transmembrane</keyword>
<dbReference type="GO" id="GO:0042721">
    <property type="term" value="C:TIM22 mitochondrial import inner membrane insertion complex"/>
    <property type="evidence" value="ECO:0007669"/>
    <property type="project" value="TreeGrafter"/>
</dbReference>
<dbReference type="GO" id="GO:0008320">
    <property type="term" value="F:protein transmembrane transporter activity"/>
    <property type="evidence" value="ECO:0007669"/>
    <property type="project" value="TreeGrafter"/>
</dbReference>
<proteinExistence type="inferred from homology"/>
<keyword evidence="7" id="KW-1133">Transmembrane helix</keyword>
<evidence type="ECO:0000256" key="7">
    <source>
        <dbReference type="ARBA" id="ARBA00022989"/>
    </source>
</evidence>
<evidence type="ECO:0000256" key="12">
    <source>
        <dbReference type="SAM" id="MobiDB-lite"/>
    </source>
</evidence>
<organism evidence="13 14">
    <name type="scientific">Maudiozyma humilis</name>
    <name type="common">Sour dough yeast</name>
    <name type="synonym">Kazachstania humilis</name>
    <dbReference type="NCBI Taxonomy" id="51915"/>
    <lineage>
        <taxon>Eukaryota</taxon>
        <taxon>Fungi</taxon>
        <taxon>Dikarya</taxon>
        <taxon>Ascomycota</taxon>
        <taxon>Saccharomycotina</taxon>
        <taxon>Saccharomycetes</taxon>
        <taxon>Saccharomycetales</taxon>
        <taxon>Saccharomycetaceae</taxon>
        <taxon>Maudiozyma</taxon>
    </lineage>
</organism>
<evidence type="ECO:0000256" key="1">
    <source>
        <dbReference type="ARBA" id="ARBA00004448"/>
    </source>
</evidence>
<dbReference type="Proteomes" id="UP001377567">
    <property type="component" value="Unassembled WGS sequence"/>
</dbReference>
<keyword evidence="6 11" id="KW-0809">Transit peptide</keyword>
<evidence type="ECO:0000256" key="2">
    <source>
        <dbReference type="ARBA" id="ARBA00007294"/>
    </source>
</evidence>
<dbReference type="AlphaFoldDB" id="A0AAV5S4L8"/>
<sequence>MLSVSHISKLSSFQRAVYLRSSVTALTTSAVTGRRFQSTTRSKEENPISQSSEKEVSATPASSPKEKSPRPGYLLPPKDAGLSGKFQEDYERIAKYTLLPLTVIPFCTSYADVVFPPMLDAALGSVFLIYTHYGFSSLIYQYLPKEKFPRWSKISLWSLYSSTCLAFYGLYELETESNGVVDLIRKLWNYDESNVFIFGRS</sequence>
<dbReference type="Pfam" id="PF05328">
    <property type="entry name" value="CybS"/>
    <property type="match status" value="1"/>
</dbReference>
<keyword evidence="9 11" id="KW-0472">Membrane</keyword>
<evidence type="ECO:0000256" key="9">
    <source>
        <dbReference type="ARBA" id="ARBA00023136"/>
    </source>
</evidence>
<feature type="region of interest" description="Disordered" evidence="12">
    <location>
        <begin position="34"/>
        <end position="76"/>
    </location>
</feature>
<comment type="similarity">
    <text evidence="2 11">Belongs to the CybS family.</text>
</comment>
<dbReference type="InterPro" id="IPR034804">
    <property type="entry name" value="SQR/QFR_C/D"/>
</dbReference>
<evidence type="ECO:0000256" key="3">
    <source>
        <dbReference type="ARBA" id="ARBA00022448"/>
    </source>
</evidence>
<keyword evidence="5 11" id="KW-0999">Mitochondrion inner membrane</keyword>
<comment type="subcellular location">
    <subcellularLocation>
        <location evidence="1 11">Mitochondrion inner membrane</location>
        <topology evidence="1 11">Multi-pass membrane protein</topology>
    </subcellularLocation>
</comment>
<gene>
    <name evidence="13" type="ORF">DAKH74_051940</name>
</gene>
<evidence type="ECO:0000313" key="13">
    <source>
        <dbReference type="EMBL" id="GMM58577.1"/>
    </source>
</evidence>
<feature type="binding site" evidence="10">
    <location>
        <position position="142"/>
    </location>
    <ligand>
        <name>a ubiquinone</name>
        <dbReference type="ChEBI" id="CHEBI:16389"/>
        <note>ligand shared with IP/SDHB</note>
    </ligand>
</feature>
<dbReference type="PANTHER" id="PTHR13337">
    <property type="entry name" value="SUCCINATE DEHYDROGENASE"/>
    <property type="match status" value="1"/>
</dbReference>
<comment type="caution">
    <text evidence="13">The sequence shown here is derived from an EMBL/GenBank/DDBJ whole genome shotgun (WGS) entry which is preliminary data.</text>
</comment>
<dbReference type="CDD" id="cd03496">
    <property type="entry name" value="SQR_TypeC_CybS"/>
    <property type="match status" value="1"/>
</dbReference>
<evidence type="ECO:0000256" key="10">
    <source>
        <dbReference type="PIRSR" id="PIRSR607992-1"/>
    </source>
</evidence>
<dbReference type="InterPro" id="IPR007992">
    <property type="entry name" value="CybS"/>
</dbReference>
<evidence type="ECO:0000256" key="5">
    <source>
        <dbReference type="ARBA" id="ARBA00022792"/>
    </source>
</evidence>
<dbReference type="EMBL" id="BTGD01000025">
    <property type="protein sequence ID" value="GMM58577.1"/>
    <property type="molecule type" value="Genomic_DNA"/>
</dbReference>
<name>A0AAV5S4L8_MAUHU</name>
<evidence type="ECO:0000256" key="11">
    <source>
        <dbReference type="RuleBase" id="RU364031"/>
    </source>
</evidence>
<evidence type="ECO:0000256" key="4">
    <source>
        <dbReference type="ARBA" id="ARBA00022692"/>
    </source>
</evidence>